<reference evidence="3" key="1">
    <citation type="submission" date="2008-04" db="EMBL/GenBank/DDBJ databases">
        <title>Complete sequence of chromosome 3 of Burkholderia ambifaria MC40-6.</title>
        <authorList>
            <person name="Copeland A."/>
            <person name="Lucas S."/>
            <person name="Lapidus A."/>
            <person name="Glavina del Rio T."/>
            <person name="Dalin E."/>
            <person name="Tice H."/>
            <person name="Pitluck S."/>
            <person name="Chain P."/>
            <person name="Malfatti S."/>
            <person name="Shin M."/>
            <person name="Vergez L."/>
            <person name="Lang D."/>
            <person name="Schmutz J."/>
            <person name="Larimer F."/>
            <person name="Land M."/>
            <person name="Hauser L."/>
            <person name="Kyrpides N."/>
            <person name="Lykidis A."/>
            <person name="Ramette A."/>
            <person name="Konstantinidis K."/>
            <person name="Tiedje J."/>
            <person name="Richardson P."/>
        </authorList>
    </citation>
    <scope>NUCLEOTIDE SEQUENCE [LARGE SCALE GENOMIC DNA]</scope>
    <source>
        <strain evidence="3">MC40-6</strain>
    </source>
</reference>
<evidence type="ECO:0000256" key="1">
    <source>
        <dbReference type="SAM" id="MobiDB-lite"/>
    </source>
</evidence>
<sequence>MIQHPFAVQRHITSATRVAPSVPSISPRRPATTPTHHDLAGCDAYSPRRSLQSVASMFPQCIIFVATRAFIACVRIRLVDGGTNQGQFRGRIIRSISRIGKCIRSARITCVHNNSCSNFDHKDDTSLHVDLQFIAPAIAGAANSACIASRCGDLQASTGRIDRPDARSTNKKACTVRSRRHGRQNSEECRGAASSKGQSII</sequence>
<dbReference type="HOGENOM" id="CLU_1358313_0_0_4"/>
<dbReference type="KEGG" id="bac:BamMC406_5903"/>
<accession>B1Z3M7</accession>
<dbReference type="EMBL" id="CP001027">
    <property type="protein sequence ID" value="ACB68340.1"/>
    <property type="molecule type" value="Genomic_DNA"/>
</dbReference>
<feature type="region of interest" description="Disordered" evidence="1">
    <location>
        <begin position="160"/>
        <end position="201"/>
    </location>
</feature>
<protein>
    <submittedName>
        <fullName evidence="2">Uncharacterized protein</fullName>
    </submittedName>
</protein>
<gene>
    <name evidence="2" type="ordered locus">BamMC406_5903</name>
</gene>
<evidence type="ECO:0000313" key="3">
    <source>
        <dbReference type="Proteomes" id="UP000001680"/>
    </source>
</evidence>
<name>B1Z3M7_BURA4</name>
<dbReference type="AlphaFoldDB" id="B1Z3M7"/>
<proteinExistence type="predicted"/>
<evidence type="ECO:0000313" key="2">
    <source>
        <dbReference type="EMBL" id="ACB68340.1"/>
    </source>
</evidence>
<organism evidence="2 3">
    <name type="scientific">Burkholderia ambifaria (strain MC40-6)</name>
    <dbReference type="NCBI Taxonomy" id="398577"/>
    <lineage>
        <taxon>Bacteria</taxon>
        <taxon>Pseudomonadati</taxon>
        <taxon>Pseudomonadota</taxon>
        <taxon>Betaproteobacteria</taxon>
        <taxon>Burkholderiales</taxon>
        <taxon>Burkholderiaceae</taxon>
        <taxon>Burkholderia</taxon>
        <taxon>Burkholderia cepacia complex</taxon>
    </lineage>
</organism>
<feature type="region of interest" description="Disordered" evidence="1">
    <location>
        <begin position="18"/>
        <end position="39"/>
    </location>
</feature>
<dbReference type="Proteomes" id="UP000001680">
    <property type="component" value="Chromosome 3"/>
</dbReference>